<keyword evidence="2" id="KW-1133">Transmembrane helix</keyword>
<feature type="region of interest" description="Disordered" evidence="1">
    <location>
        <begin position="13"/>
        <end position="33"/>
    </location>
</feature>
<evidence type="ECO:0000256" key="2">
    <source>
        <dbReference type="SAM" id="Phobius"/>
    </source>
</evidence>
<dbReference type="RefSeq" id="WP_146604437.1">
    <property type="nucleotide sequence ID" value="NZ_NPEX01000057.1"/>
</dbReference>
<organism evidence="3 4">
    <name type="scientific">Rhodoplanes roseus</name>
    <dbReference type="NCBI Taxonomy" id="29409"/>
    <lineage>
        <taxon>Bacteria</taxon>
        <taxon>Pseudomonadati</taxon>
        <taxon>Pseudomonadota</taxon>
        <taxon>Alphaproteobacteria</taxon>
        <taxon>Hyphomicrobiales</taxon>
        <taxon>Nitrobacteraceae</taxon>
        <taxon>Rhodoplanes</taxon>
    </lineage>
</organism>
<reference evidence="3 4" key="1">
    <citation type="submission" date="2017-07" db="EMBL/GenBank/DDBJ databases">
        <title>Draft Genome Sequences of Select Purple Nonsulfur Bacteria.</title>
        <authorList>
            <person name="Lasarre B."/>
            <person name="Mckinlay J.B."/>
        </authorList>
    </citation>
    <scope>NUCLEOTIDE SEQUENCE [LARGE SCALE GENOMIC DNA]</scope>
    <source>
        <strain evidence="3 4">DSM 5909</strain>
    </source>
</reference>
<keyword evidence="2" id="KW-0472">Membrane</keyword>
<dbReference type="EMBL" id="NPEX01000057">
    <property type="protein sequence ID" value="RAI44107.1"/>
    <property type="molecule type" value="Genomic_DNA"/>
</dbReference>
<feature type="compositionally biased region" description="Low complexity" evidence="1">
    <location>
        <begin position="13"/>
        <end position="27"/>
    </location>
</feature>
<dbReference type="InterPro" id="IPR006726">
    <property type="entry name" value="PHBA_efflux_AaeB/fusaric-R"/>
</dbReference>
<evidence type="ECO:0000313" key="3">
    <source>
        <dbReference type="EMBL" id="RAI44107.1"/>
    </source>
</evidence>
<gene>
    <name evidence="3" type="ORF">CH341_10720</name>
</gene>
<name>A0A327L151_9BRAD</name>
<evidence type="ECO:0000256" key="1">
    <source>
        <dbReference type="SAM" id="MobiDB-lite"/>
    </source>
</evidence>
<feature type="transmembrane region" description="Helical" evidence="2">
    <location>
        <begin position="206"/>
        <end position="228"/>
    </location>
</feature>
<keyword evidence="4" id="KW-1185">Reference proteome</keyword>
<dbReference type="Pfam" id="PF04632">
    <property type="entry name" value="FUSC"/>
    <property type="match status" value="1"/>
</dbReference>
<evidence type="ECO:0000313" key="4">
    <source>
        <dbReference type="Proteomes" id="UP000249130"/>
    </source>
</evidence>
<evidence type="ECO:0008006" key="5">
    <source>
        <dbReference type="Google" id="ProtNLM"/>
    </source>
</evidence>
<protein>
    <recommendedName>
        <fullName evidence="5">FUSC family protein</fullName>
    </recommendedName>
</protein>
<feature type="non-terminal residue" evidence="3">
    <location>
        <position position="1"/>
    </location>
</feature>
<feature type="transmembrane region" description="Helical" evidence="2">
    <location>
        <begin position="157"/>
        <end position="175"/>
    </location>
</feature>
<proteinExistence type="predicted"/>
<dbReference type="AlphaFoldDB" id="A0A327L151"/>
<feature type="transmembrane region" description="Helical" evidence="2">
    <location>
        <begin position="108"/>
        <end position="125"/>
    </location>
</feature>
<feature type="transmembrane region" description="Helical" evidence="2">
    <location>
        <begin position="132"/>
        <end position="151"/>
    </location>
</feature>
<accession>A0A327L151</accession>
<dbReference type="OrthoDB" id="9807111at2"/>
<sequence>LAARLRTIAGRLSAPATAEPSAPASSDDVPRSPDQRRIQTALDQIVTAERALFAEPGRADAISFGRKARYLAPYRDWILARDTGLAAGSATFVAGALGWATGFPAAELTALGICIFSMVLGSMPAPQKIAPLLFGGVVAGVLVAIVYRLAIQPAVPSVPAVVLSVLPFMLLGALLRASPKTAIPGLDFNMCFLLASQAGLPAADAATVLVDSLALVVAAGLTSGGHLLMPRQSQKHAADAARAIRQDIAALVERVAPGARQDWNPHASRRMLRLLLHLRRAGDLGTAAPHGLLAALNLGHAVMDLHVLAGDETRSPAMRARAESALTALGRFADDPEGVAAWLGPLAEDTPDRALARATGAAADALRAGATLFRFGTRATA</sequence>
<dbReference type="Proteomes" id="UP000249130">
    <property type="component" value="Unassembled WGS sequence"/>
</dbReference>
<comment type="caution">
    <text evidence="3">The sequence shown here is derived from an EMBL/GenBank/DDBJ whole genome shotgun (WGS) entry which is preliminary data.</text>
</comment>
<dbReference type="GO" id="GO:0005886">
    <property type="term" value="C:plasma membrane"/>
    <property type="evidence" value="ECO:0007669"/>
    <property type="project" value="InterPro"/>
</dbReference>
<dbReference type="GO" id="GO:0022857">
    <property type="term" value="F:transmembrane transporter activity"/>
    <property type="evidence" value="ECO:0007669"/>
    <property type="project" value="InterPro"/>
</dbReference>
<keyword evidence="2" id="KW-0812">Transmembrane</keyword>